<accession>A0AAV1J2X3</accession>
<organism evidence="1 2">
    <name type="scientific">Leptosia nina</name>
    <dbReference type="NCBI Taxonomy" id="320188"/>
    <lineage>
        <taxon>Eukaryota</taxon>
        <taxon>Metazoa</taxon>
        <taxon>Ecdysozoa</taxon>
        <taxon>Arthropoda</taxon>
        <taxon>Hexapoda</taxon>
        <taxon>Insecta</taxon>
        <taxon>Pterygota</taxon>
        <taxon>Neoptera</taxon>
        <taxon>Endopterygota</taxon>
        <taxon>Lepidoptera</taxon>
        <taxon>Glossata</taxon>
        <taxon>Ditrysia</taxon>
        <taxon>Papilionoidea</taxon>
        <taxon>Pieridae</taxon>
        <taxon>Pierinae</taxon>
        <taxon>Leptosia</taxon>
    </lineage>
</organism>
<sequence>MAHWYSVATPPQRECREICLDQKTAFKQRAFMLVTRRSPTDSASFYGRGVKGELWGRREAPTKRDASPIYIYEDP</sequence>
<evidence type="ECO:0000313" key="2">
    <source>
        <dbReference type="Proteomes" id="UP001497472"/>
    </source>
</evidence>
<evidence type="ECO:0000313" key="1">
    <source>
        <dbReference type="EMBL" id="CAK1543208.1"/>
    </source>
</evidence>
<dbReference type="EMBL" id="CAVLEF010000004">
    <property type="protein sequence ID" value="CAK1543208.1"/>
    <property type="molecule type" value="Genomic_DNA"/>
</dbReference>
<comment type="caution">
    <text evidence="1">The sequence shown here is derived from an EMBL/GenBank/DDBJ whole genome shotgun (WGS) entry which is preliminary data.</text>
</comment>
<dbReference type="AlphaFoldDB" id="A0AAV1J2X3"/>
<protein>
    <submittedName>
        <fullName evidence="1">Uncharacterized protein</fullName>
    </submittedName>
</protein>
<proteinExistence type="predicted"/>
<gene>
    <name evidence="1" type="ORF">LNINA_LOCUS3040</name>
</gene>
<reference evidence="1 2" key="1">
    <citation type="submission" date="2023-11" db="EMBL/GenBank/DDBJ databases">
        <authorList>
            <person name="Okamura Y."/>
        </authorList>
    </citation>
    <scope>NUCLEOTIDE SEQUENCE [LARGE SCALE GENOMIC DNA]</scope>
</reference>
<name>A0AAV1J2X3_9NEOP</name>
<dbReference type="Proteomes" id="UP001497472">
    <property type="component" value="Unassembled WGS sequence"/>
</dbReference>
<keyword evidence="2" id="KW-1185">Reference proteome</keyword>